<feature type="chain" id="PRO_5046166951" evidence="4">
    <location>
        <begin position="27"/>
        <end position="562"/>
    </location>
</feature>
<proteinExistence type="predicted"/>
<feature type="repeat" description="TPR" evidence="3">
    <location>
        <begin position="484"/>
        <end position="517"/>
    </location>
</feature>
<dbReference type="SMART" id="SM00028">
    <property type="entry name" value="TPR"/>
    <property type="match status" value="7"/>
</dbReference>
<dbReference type="PROSITE" id="PS50005">
    <property type="entry name" value="TPR"/>
    <property type="match status" value="1"/>
</dbReference>
<dbReference type="EMBL" id="JBIWXY010000001">
    <property type="protein sequence ID" value="MFJ5445853.1"/>
    <property type="molecule type" value="Genomic_DNA"/>
</dbReference>
<dbReference type="PANTHER" id="PTHR12558:SF13">
    <property type="entry name" value="CELL DIVISION CYCLE PROTEIN 27 HOMOLOG"/>
    <property type="match status" value="1"/>
</dbReference>
<dbReference type="InterPro" id="IPR011990">
    <property type="entry name" value="TPR-like_helical_dom_sf"/>
</dbReference>
<dbReference type="SUPFAM" id="SSF48452">
    <property type="entry name" value="TPR-like"/>
    <property type="match status" value="3"/>
</dbReference>
<keyword evidence="6" id="KW-1185">Reference proteome</keyword>
<reference evidence="5 6" key="1">
    <citation type="submission" date="2024-11" db="EMBL/GenBank/DDBJ databases">
        <authorList>
            <person name="Kaparullina E.N."/>
            <person name="Delegan Y.A."/>
            <person name="Doronina N.V."/>
        </authorList>
    </citation>
    <scope>NUCLEOTIDE SEQUENCE [LARGE SCALE GENOMIC DNA]</scope>
    <source>
        <strain evidence="5 6">7sh_L</strain>
    </source>
</reference>
<sequence>MPISKKIVLAVACAAMSLGMGNTASAATKTTNPEPTLTGEFVYKYLIGEIAGQRGQFDLASALFLDLAQTSQDSRLAERAAKTAVMGNDGRTAIDAANLWSQLDPASTEAHQALTQMLINTGKLNEAKPHLKALLANEEGRASGFMFLNNLLSRQQNKAAVLTLVQDLARDYPDLPEAHFAIAHAAWNAGNTELALNELNQANKLHPGWEMAALMQGQVLLGKSPAQAVDFYRSFLSQHNDANEVRLALARILAAQKKFDEAKSEFIKLIEASNGNPEILVVVGLLSLQANELPDAEKYFKDALGKGFKDKDQIYIYLGQIAEKNRNDDEALQWYSKVAPGEVRYVDAQLGVANIISKREGIDAAIQSLENLPDLTDAQRAAVVHSQANVLTQAKRYQEAYSRLENAINTLPNSPELVYDFAMAAERVNKIDVMERELRKLIKMQPEFSQAYNALGYSLADRNVRLEEARVLIEKAHELSPEDHYILDSLGWVYYRLGNLDKALDYLRRAYSQQPDPEIAAHLGEVLWKQGKRDEAVKTWEAAISAFPENEVLLNTNRKFKR</sequence>
<keyword evidence="4" id="KW-0732">Signal</keyword>
<evidence type="ECO:0000313" key="6">
    <source>
        <dbReference type="Proteomes" id="UP001617669"/>
    </source>
</evidence>
<dbReference type="Pfam" id="PF13432">
    <property type="entry name" value="TPR_16"/>
    <property type="match status" value="2"/>
</dbReference>
<comment type="caution">
    <text evidence="5">The sequence shown here is derived from an EMBL/GenBank/DDBJ whole genome shotgun (WGS) entry which is preliminary data.</text>
</comment>
<dbReference type="InterPro" id="IPR019734">
    <property type="entry name" value="TPR_rpt"/>
</dbReference>
<protein>
    <submittedName>
        <fullName evidence="5">Tetratricopeptide repeat protein</fullName>
    </submittedName>
</protein>
<dbReference type="Pfam" id="PF13174">
    <property type="entry name" value="TPR_6"/>
    <property type="match status" value="1"/>
</dbReference>
<name>A0ABW8GKD4_9PROT</name>
<accession>A0ABW8GKD4</accession>
<evidence type="ECO:0000313" key="5">
    <source>
        <dbReference type="EMBL" id="MFJ5445853.1"/>
    </source>
</evidence>
<evidence type="ECO:0000256" key="2">
    <source>
        <dbReference type="ARBA" id="ARBA00022803"/>
    </source>
</evidence>
<dbReference type="RefSeq" id="WP_400880751.1">
    <property type="nucleotide sequence ID" value="NZ_JBIWXY010000001.1"/>
</dbReference>
<dbReference type="PANTHER" id="PTHR12558">
    <property type="entry name" value="CELL DIVISION CYCLE 16,23,27"/>
    <property type="match status" value="1"/>
</dbReference>
<evidence type="ECO:0000256" key="1">
    <source>
        <dbReference type="ARBA" id="ARBA00022737"/>
    </source>
</evidence>
<organism evidence="5 6">
    <name type="scientific">Methylobacillus methanolivorans</name>
    <dbReference type="NCBI Taxonomy" id="1848927"/>
    <lineage>
        <taxon>Bacteria</taxon>
        <taxon>Pseudomonadati</taxon>
        <taxon>Pseudomonadota</taxon>
        <taxon>Betaproteobacteria</taxon>
        <taxon>Nitrosomonadales</taxon>
        <taxon>Methylophilaceae</taxon>
        <taxon>Methylobacillus</taxon>
    </lineage>
</organism>
<dbReference type="Pfam" id="PF14559">
    <property type="entry name" value="TPR_19"/>
    <property type="match status" value="1"/>
</dbReference>
<keyword evidence="1" id="KW-0677">Repeat</keyword>
<dbReference type="Proteomes" id="UP001617669">
    <property type="component" value="Unassembled WGS sequence"/>
</dbReference>
<gene>
    <name evidence="5" type="ORF">ACIKP9_06380</name>
</gene>
<dbReference type="Pfam" id="PF07719">
    <property type="entry name" value="TPR_2"/>
    <property type="match status" value="1"/>
</dbReference>
<evidence type="ECO:0000256" key="3">
    <source>
        <dbReference type="PROSITE-ProRule" id="PRU00339"/>
    </source>
</evidence>
<dbReference type="Gene3D" id="1.25.40.10">
    <property type="entry name" value="Tetratricopeptide repeat domain"/>
    <property type="match status" value="2"/>
</dbReference>
<keyword evidence="2 3" id="KW-0802">TPR repeat</keyword>
<feature type="signal peptide" evidence="4">
    <location>
        <begin position="1"/>
        <end position="26"/>
    </location>
</feature>
<evidence type="ECO:0000256" key="4">
    <source>
        <dbReference type="SAM" id="SignalP"/>
    </source>
</evidence>
<dbReference type="InterPro" id="IPR013105">
    <property type="entry name" value="TPR_2"/>
</dbReference>